<dbReference type="InterPro" id="IPR044079">
    <property type="entry name" value="Ubl_TBCE"/>
</dbReference>
<dbReference type="PROSITE" id="PS00845">
    <property type="entry name" value="CAP_GLY_1"/>
    <property type="match status" value="1"/>
</dbReference>
<keyword evidence="3" id="KW-0963">Cytoplasm</keyword>
<dbReference type="SUPFAM" id="SSF54236">
    <property type="entry name" value="Ubiquitin-like"/>
    <property type="match status" value="1"/>
</dbReference>
<evidence type="ECO:0000256" key="6">
    <source>
        <dbReference type="ARBA" id="ARBA00023186"/>
    </source>
</evidence>
<dbReference type="InterPro" id="IPR050836">
    <property type="entry name" value="SDS22/Internalin_LRR"/>
</dbReference>
<dbReference type="RefSeq" id="XP_048326485.1">
    <property type="nucleotide sequence ID" value="XM_048470528.2"/>
</dbReference>
<dbReference type="PANTHER" id="PTHR46652">
    <property type="entry name" value="LEUCINE-RICH REPEAT AND IQ DOMAIN-CONTAINING PROTEIN 1-RELATED"/>
    <property type="match status" value="1"/>
</dbReference>
<dbReference type="Proteomes" id="UP001652623">
    <property type="component" value="Chromosome 8"/>
</dbReference>
<dbReference type="PANTHER" id="PTHR46652:SF3">
    <property type="entry name" value="LEUCINE-RICH REPEAT-CONTAINING PROTEIN 9"/>
    <property type="match status" value="1"/>
</dbReference>
<keyword evidence="5" id="KW-0677">Repeat</keyword>
<dbReference type="Gene3D" id="2.30.30.190">
    <property type="entry name" value="CAP Gly-rich-like domain"/>
    <property type="match status" value="1"/>
</dbReference>
<evidence type="ECO:0000256" key="2">
    <source>
        <dbReference type="ARBA" id="ARBA00006286"/>
    </source>
</evidence>
<sequence length="538" mass="59551">MEESESKTQFRLGQRVHSVSDPHRIGTVRYVGPVQGHSGTWVGVDWDNGDGKHDGSVNGVRYFQAKSERSGSFLRAQNLSPGISLLEALKLRYRGDTTKEEEDEMYVLSASNKRVSVQLLGKDKIQDKLSRFEELTGASLSYLGVGSLGGPCDIGTVLPNLKELDLTGNLLSDWKDVGTICTDLPALSALNLSYNLMSKDIVGLPQLKNIRILVLNNTGLKWKEVEILKDVLPAIEELHLMGNNIRTIEPASSFTVQGFDSLRLLNLEDNCIADWKEILKLSLLRSLEQLHLNRNKLSCICYPGNEMMNQLPRDYELDEKSFEPFQNLRCLLLGSNNIEDLSSIDSLNLFPKLVDVRLSDNPIADPGRGGIPRFALIARLAKVEVLNGSEVSLRERKDSEIRYVRLVMSKLQGNADDIHRLHPRFSELKDFHGIDYEKPSVGVAGPQKMASGLLSITLKCVGASIGEKPQLAKKLPGTTTVGKLKSLCETFFKLKSIKLKLFLQEEGSPLPVLLDDEMASLVDLGIGNGSTILVDEES</sequence>
<dbReference type="PROSITE" id="PS51450">
    <property type="entry name" value="LRR"/>
    <property type="match status" value="3"/>
</dbReference>
<keyword evidence="6" id="KW-0143">Chaperone</keyword>
<evidence type="ECO:0000313" key="8">
    <source>
        <dbReference type="Proteomes" id="UP001652623"/>
    </source>
</evidence>
<keyword evidence="8" id="KW-1185">Reference proteome</keyword>
<evidence type="ECO:0000256" key="4">
    <source>
        <dbReference type="ARBA" id="ARBA00022614"/>
    </source>
</evidence>
<comment type="similarity">
    <text evidence="2">Belongs to the TBCE family.</text>
</comment>
<name>A0ABM3IE78_ZIZJJ</name>
<dbReference type="Gene3D" id="3.10.20.90">
    <property type="entry name" value="Phosphatidylinositol 3-kinase Catalytic Subunit, Chain A, domain 1"/>
    <property type="match status" value="1"/>
</dbReference>
<dbReference type="GeneID" id="107413246"/>
<organism evidence="8 9">
    <name type="scientific">Ziziphus jujuba</name>
    <name type="common">Chinese jujube</name>
    <name type="synonym">Ziziphus sativa</name>
    <dbReference type="NCBI Taxonomy" id="326968"/>
    <lineage>
        <taxon>Eukaryota</taxon>
        <taxon>Viridiplantae</taxon>
        <taxon>Streptophyta</taxon>
        <taxon>Embryophyta</taxon>
        <taxon>Tracheophyta</taxon>
        <taxon>Spermatophyta</taxon>
        <taxon>Magnoliopsida</taxon>
        <taxon>eudicotyledons</taxon>
        <taxon>Gunneridae</taxon>
        <taxon>Pentapetalae</taxon>
        <taxon>rosids</taxon>
        <taxon>fabids</taxon>
        <taxon>Rosales</taxon>
        <taxon>Rhamnaceae</taxon>
        <taxon>Paliureae</taxon>
        <taxon>Ziziphus</taxon>
    </lineage>
</organism>
<gene>
    <name evidence="9" type="primary">LOC107413246</name>
</gene>
<dbReference type="PROSITE" id="PS50245">
    <property type="entry name" value="CAP_GLY_2"/>
    <property type="match status" value="1"/>
</dbReference>
<dbReference type="InterPro" id="IPR001611">
    <property type="entry name" value="Leu-rich_rpt"/>
</dbReference>
<protein>
    <submittedName>
        <fullName evidence="9">Tubulin-folding cofactor E</fullName>
    </submittedName>
</protein>
<dbReference type="InterPro" id="IPR003591">
    <property type="entry name" value="Leu-rich_rpt_typical-subtyp"/>
</dbReference>
<dbReference type="Pfam" id="PF01302">
    <property type="entry name" value="CAP_GLY"/>
    <property type="match status" value="1"/>
</dbReference>
<dbReference type="InterPro" id="IPR000938">
    <property type="entry name" value="CAP-Gly_domain"/>
</dbReference>
<dbReference type="InterPro" id="IPR036859">
    <property type="entry name" value="CAP-Gly_dom_sf"/>
</dbReference>
<evidence type="ECO:0000256" key="3">
    <source>
        <dbReference type="ARBA" id="ARBA00022490"/>
    </source>
</evidence>
<dbReference type="InterPro" id="IPR032675">
    <property type="entry name" value="LRR_dom_sf"/>
</dbReference>
<dbReference type="Gene3D" id="3.80.10.10">
    <property type="entry name" value="Ribonuclease Inhibitor"/>
    <property type="match status" value="3"/>
</dbReference>
<reference evidence="9" key="1">
    <citation type="submission" date="2025-08" db="UniProtKB">
        <authorList>
            <consortium name="RefSeq"/>
        </authorList>
    </citation>
    <scope>IDENTIFICATION</scope>
    <source>
        <tissue evidence="9">Seedling</tissue>
    </source>
</reference>
<evidence type="ECO:0000256" key="5">
    <source>
        <dbReference type="ARBA" id="ARBA00022737"/>
    </source>
</evidence>
<evidence type="ECO:0000313" key="9">
    <source>
        <dbReference type="RefSeq" id="XP_048326485.1"/>
    </source>
</evidence>
<dbReference type="InterPro" id="IPR029071">
    <property type="entry name" value="Ubiquitin-like_domsf"/>
</dbReference>
<dbReference type="SMART" id="SM01052">
    <property type="entry name" value="CAP_GLY"/>
    <property type="match status" value="1"/>
</dbReference>
<evidence type="ECO:0000259" key="7">
    <source>
        <dbReference type="PROSITE" id="PS50245"/>
    </source>
</evidence>
<dbReference type="SUPFAM" id="SSF52058">
    <property type="entry name" value="L domain-like"/>
    <property type="match status" value="1"/>
</dbReference>
<proteinExistence type="inferred from homology"/>
<dbReference type="SUPFAM" id="SSF74924">
    <property type="entry name" value="Cap-Gly domain"/>
    <property type="match status" value="1"/>
</dbReference>
<accession>A0ABM3IE78</accession>
<feature type="domain" description="CAP-Gly" evidence="7">
    <location>
        <begin position="32"/>
        <end position="75"/>
    </location>
</feature>
<dbReference type="SMART" id="SM00369">
    <property type="entry name" value="LRR_TYP"/>
    <property type="match status" value="4"/>
</dbReference>
<evidence type="ECO:0000256" key="1">
    <source>
        <dbReference type="ARBA" id="ARBA00004496"/>
    </source>
</evidence>
<comment type="subcellular location">
    <subcellularLocation>
        <location evidence="1">Cytoplasm</location>
    </subcellularLocation>
</comment>
<dbReference type="CDD" id="cd17044">
    <property type="entry name" value="Ubl_TBCE"/>
    <property type="match status" value="1"/>
</dbReference>
<keyword evidence="4" id="KW-0433">Leucine-rich repeat</keyword>